<evidence type="ECO:0000313" key="4">
    <source>
        <dbReference type="Proteomes" id="UP001156694"/>
    </source>
</evidence>
<comment type="caution">
    <text evidence="3">The sequence shown here is derived from an EMBL/GenBank/DDBJ whole genome shotgun (WGS) entry which is preliminary data.</text>
</comment>
<reference evidence="4" key="1">
    <citation type="journal article" date="2019" name="Int. J. Syst. Evol. Microbiol.">
        <title>The Global Catalogue of Microorganisms (GCM) 10K type strain sequencing project: providing services to taxonomists for standard genome sequencing and annotation.</title>
        <authorList>
            <consortium name="The Broad Institute Genomics Platform"/>
            <consortium name="The Broad Institute Genome Sequencing Center for Infectious Disease"/>
            <person name="Wu L."/>
            <person name="Ma J."/>
        </authorList>
    </citation>
    <scope>NUCLEOTIDE SEQUENCE [LARGE SCALE GENOMIC DNA]</scope>
    <source>
        <strain evidence="4">NBRC 110140</strain>
    </source>
</reference>
<dbReference type="InterPro" id="IPR000620">
    <property type="entry name" value="EamA_dom"/>
</dbReference>
<feature type="transmembrane region" description="Helical" evidence="1">
    <location>
        <begin position="30"/>
        <end position="51"/>
    </location>
</feature>
<feature type="transmembrane region" description="Helical" evidence="1">
    <location>
        <begin position="261"/>
        <end position="278"/>
    </location>
</feature>
<dbReference type="Gene3D" id="1.10.3730.20">
    <property type="match status" value="2"/>
</dbReference>
<feature type="transmembrane region" description="Helical" evidence="1">
    <location>
        <begin position="203"/>
        <end position="226"/>
    </location>
</feature>
<feature type="transmembrane region" description="Helical" evidence="1">
    <location>
        <begin position="171"/>
        <end position="191"/>
    </location>
</feature>
<feature type="transmembrane region" description="Helical" evidence="1">
    <location>
        <begin position="114"/>
        <end position="135"/>
    </location>
</feature>
<keyword evidence="4" id="KW-1185">Reference proteome</keyword>
<dbReference type="EMBL" id="BSNN01000008">
    <property type="protein sequence ID" value="GLQ36095.1"/>
    <property type="molecule type" value="Genomic_DNA"/>
</dbReference>
<dbReference type="InterPro" id="IPR037185">
    <property type="entry name" value="EmrE-like"/>
</dbReference>
<feature type="transmembrane region" description="Helical" evidence="1">
    <location>
        <begin position="88"/>
        <end position="108"/>
    </location>
</feature>
<gene>
    <name evidence="3" type="ORF">GCM10007939_23790</name>
</gene>
<evidence type="ECO:0000313" key="3">
    <source>
        <dbReference type="EMBL" id="GLQ36095.1"/>
    </source>
</evidence>
<keyword evidence="1" id="KW-1133">Transmembrane helix</keyword>
<dbReference type="RefSeq" id="WP_284379566.1">
    <property type="nucleotide sequence ID" value="NZ_BSNN01000008.1"/>
</dbReference>
<name>A0ABQ5VXD2_9RHOB</name>
<sequence length="279" mass="29330">MTSGVFAAVIFAALLHAGWNAIIKFGEDKFQGMVLLSVAHGVIGAGMIMVFPAPSPAALGWLAASVGFHLWYKAFLTGAYHRGDLSRVYPIARGTAPLVVLGISALLLSDTLRLIEACGIVAVGLGIFMMARGVFANREAATLVPFALMAALGTAGYSISDGMGARLSGSVSGYVGWLFFLDACLFTGWGIARRGRGLLPRNWRVLTLGLFAGMASVGAYWIAVWAMTKAPIAIVTALRETSVLFAVLIGVVFLGETADRTKILAACVILAGIVIMRAF</sequence>
<feature type="transmembrane region" description="Helical" evidence="1">
    <location>
        <begin position="142"/>
        <end position="159"/>
    </location>
</feature>
<keyword evidence="1" id="KW-0472">Membrane</keyword>
<organism evidence="3 4">
    <name type="scientific">Amylibacter marinus</name>
    <dbReference type="NCBI Taxonomy" id="1475483"/>
    <lineage>
        <taxon>Bacteria</taxon>
        <taxon>Pseudomonadati</taxon>
        <taxon>Pseudomonadota</taxon>
        <taxon>Alphaproteobacteria</taxon>
        <taxon>Rhodobacterales</taxon>
        <taxon>Paracoccaceae</taxon>
        <taxon>Amylibacter</taxon>
    </lineage>
</organism>
<feature type="transmembrane region" description="Helical" evidence="1">
    <location>
        <begin position="6"/>
        <end position="23"/>
    </location>
</feature>
<proteinExistence type="predicted"/>
<evidence type="ECO:0000256" key="1">
    <source>
        <dbReference type="SAM" id="Phobius"/>
    </source>
</evidence>
<protein>
    <submittedName>
        <fullName evidence="3">Peptide ABC transporter permease</fullName>
    </submittedName>
</protein>
<keyword evidence="1" id="KW-0812">Transmembrane</keyword>
<dbReference type="Proteomes" id="UP001156694">
    <property type="component" value="Unassembled WGS sequence"/>
</dbReference>
<dbReference type="Pfam" id="PF00892">
    <property type="entry name" value="EamA"/>
    <property type="match status" value="1"/>
</dbReference>
<evidence type="ECO:0000259" key="2">
    <source>
        <dbReference type="Pfam" id="PF00892"/>
    </source>
</evidence>
<feature type="domain" description="EamA" evidence="2">
    <location>
        <begin position="146"/>
        <end position="276"/>
    </location>
</feature>
<feature type="transmembrane region" description="Helical" evidence="1">
    <location>
        <begin position="57"/>
        <end position="76"/>
    </location>
</feature>
<feature type="transmembrane region" description="Helical" evidence="1">
    <location>
        <begin position="232"/>
        <end position="254"/>
    </location>
</feature>
<accession>A0ABQ5VXD2</accession>
<dbReference type="SUPFAM" id="SSF103481">
    <property type="entry name" value="Multidrug resistance efflux transporter EmrE"/>
    <property type="match status" value="2"/>
</dbReference>